<keyword evidence="2" id="KW-1185">Reference proteome</keyword>
<name>A0A6A6D3C8_ZASCE</name>
<evidence type="ECO:0000313" key="2">
    <source>
        <dbReference type="Proteomes" id="UP000799537"/>
    </source>
</evidence>
<evidence type="ECO:0000313" key="1">
    <source>
        <dbReference type="EMBL" id="KAF2173603.1"/>
    </source>
</evidence>
<sequence length="206" mass="22922">MTSTKMPRGWVLSRAVISSQRSRTSCMQASLTQPPIPLPLLPNTRMGRTLSISQTISLFTASARTHTCHATQKRAKVMKQPLTATHVREDQLTFLQAPEQAFELVEPSVTQAPYKSYSNYLLGCVLQQVFLKCWHTYSSDQFEGSERSCHEPDLQDQLFGRGPSGVVCACSMGQTATFDMRAWLTSIKCPCCAFGAVFSPMRSCTR</sequence>
<reference evidence="1" key="1">
    <citation type="journal article" date="2020" name="Stud. Mycol.">
        <title>101 Dothideomycetes genomes: a test case for predicting lifestyles and emergence of pathogens.</title>
        <authorList>
            <person name="Haridas S."/>
            <person name="Albert R."/>
            <person name="Binder M."/>
            <person name="Bloem J."/>
            <person name="Labutti K."/>
            <person name="Salamov A."/>
            <person name="Andreopoulos B."/>
            <person name="Baker S."/>
            <person name="Barry K."/>
            <person name="Bills G."/>
            <person name="Bluhm B."/>
            <person name="Cannon C."/>
            <person name="Castanera R."/>
            <person name="Culley D."/>
            <person name="Daum C."/>
            <person name="Ezra D."/>
            <person name="Gonzalez J."/>
            <person name="Henrissat B."/>
            <person name="Kuo A."/>
            <person name="Liang C."/>
            <person name="Lipzen A."/>
            <person name="Lutzoni F."/>
            <person name="Magnuson J."/>
            <person name="Mondo S."/>
            <person name="Nolan M."/>
            <person name="Ohm R."/>
            <person name="Pangilinan J."/>
            <person name="Park H.-J."/>
            <person name="Ramirez L."/>
            <person name="Alfaro M."/>
            <person name="Sun H."/>
            <person name="Tritt A."/>
            <person name="Yoshinaga Y."/>
            <person name="Zwiers L.-H."/>
            <person name="Turgeon B."/>
            <person name="Goodwin S."/>
            <person name="Spatafora J."/>
            <person name="Crous P."/>
            <person name="Grigoriev I."/>
        </authorList>
    </citation>
    <scope>NUCLEOTIDE SEQUENCE</scope>
    <source>
        <strain evidence="1">ATCC 36951</strain>
    </source>
</reference>
<dbReference type="AlphaFoldDB" id="A0A6A6D3C8"/>
<gene>
    <name evidence="1" type="ORF">M409DRAFT_48558</name>
</gene>
<protein>
    <submittedName>
        <fullName evidence="1">Uncharacterized protein</fullName>
    </submittedName>
</protein>
<organism evidence="1 2">
    <name type="scientific">Zasmidium cellare ATCC 36951</name>
    <dbReference type="NCBI Taxonomy" id="1080233"/>
    <lineage>
        <taxon>Eukaryota</taxon>
        <taxon>Fungi</taxon>
        <taxon>Dikarya</taxon>
        <taxon>Ascomycota</taxon>
        <taxon>Pezizomycotina</taxon>
        <taxon>Dothideomycetes</taxon>
        <taxon>Dothideomycetidae</taxon>
        <taxon>Mycosphaerellales</taxon>
        <taxon>Mycosphaerellaceae</taxon>
        <taxon>Zasmidium</taxon>
    </lineage>
</organism>
<dbReference type="EMBL" id="ML993579">
    <property type="protein sequence ID" value="KAF2173603.1"/>
    <property type="molecule type" value="Genomic_DNA"/>
</dbReference>
<dbReference type="Proteomes" id="UP000799537">
    <property type="component" value="Unassembled WGS sequence"/>
</dbReference>
<accession>A0A6A6D3C8</accession>
<dbReference type="GeneID" id="54564246"/>
<proteinExistence type="predicted"/>
<dbReference type="RefSeq" id="XP_033674492.1">
    <property type="nucleotide sequence ID" value="XM_033810974.1"/>
</dbReference>